<name>A0ABN6PCS6_9EURY</name>
<reference evidence="1 2" key="1">
    <citation type="submission" date="2022-04" db="EMBL/GenBank/DDBJ databases">
        <title>Complete genome of Methanothermobacter tenebrarum strain RMAS.</title>
        <authorList>
            <person name="Nakamura K."/>
            <person name="Oshima K."/>
            <person name="Hattori M."/>
            <person name="Kamagata Y."/>
            <person name="Takamizawa K."/>
        </authorList>
    </citation>
    <scope>NUCLEOTIDE SEQUENCE [LARGE SCALE GENOMIC DNA]</scope>
    <source>
        <strain evidence="1 2">RMAS</strain>
    </source>
</reference>
<evidence type="ECO:0000313" key="2">
    <source>
        <dbReference type="Proteomes" id="UP000831817"/>
    </source>
</evidence>
<accession>A0ABN6PCS6</accession>
<evidence type="ECO:0000313" key="1">
    <source>
        <dbReference type="EMBL" id="BDH79015.1"/>
    </source>
</evidence>
<protein>
    <submittedName>
        <fullName evidence="1">Uncharacterized protein</fullName>
    </submittedName>
</protein>
<keyword evidence="2" id="KW-1185">Reference proteome</keyword>
<organism evidence="1 2">
    <name type="scientific">Methanothermobacter tenebrarum</name>
    <dbReference type="NCBI Taxonomy" id="680118"/>
    <lineage>
        <taxon>Archaea</taxon>
        <taxon>Methanobacteriati</taxon>
        <taxon>Methanobacteriota</taxon>
        <taxon>Methanomada group</taxon>
        <taxon>Methanobacteria</taxon>
        <taxon>Methanobacteriales</taxon>
        <taxon>Methanobacteriaceae</taxon>
        <taxon>Methanothermobacter</taxon>
    </lineage>
</organism>
<dbReference type="EMBL" id="AP025698">
    <property type="protein sequence ID" value="BDH79015.1"/>
    <property type="molecule type" value="Genomic_DNA"/>
</dbReference>
<proteinExistence type="predicted"/>
<dbReference type="Proteomes" id="UP000831817">
    <property type="component" value="Chromosome"/>
</dbReference>
<gene>
    <name evidence="1" type="ORF">MTTB_03940</name>
</gene>
<sequence length="54" mass="5945">MSRLGYILVGLITIFLFSTLAAPETNFAQQNKTGGETWVNHTKASLKWTASGWS</sequence>